<proteinExistence type="inferred from homology"/>
<evidence type="ECO:0000259" key="9">
    <source>
        <dbReference type="Pfam" id="PF12161"/>
    </source>
</evidence>
<keyword evidence="5" id="KW-0949">S-adenosyl-L-methionine</keyword>
<evidence type="ECO:0000313" key="11">
    <source>
        <dbReference type="EMBL" id="GGU82986.1"/>
    </source>
</evidence>
<dbReference type="InterPro" id="IPR038333">
    <property type="entry name" value="T1MK-like_N_sf"/>
</dbReference>
<feature type="domain" description="N6 adenine-specific DNA methyltransferase N-terminal" evidence="9">
    <location>
        <begin position="21"/>
        <end position="129"/>
    </location>
</feature>
<accession>A0A8H9HSL8</accession>
<evidence type="ECO:0000256" key="7">
    <source>
        <dbReference type="ARBA" id="ARBA00047942"/>
    </source>
</evidence>
<evidence type="ECO:0000256" key="1">
    <source>
        <dbReference type="ARBA" id="ARBA00006594"/>
    </source>
</evidence>
<dbReference type="InterPro" id="IPR002052">
    <property type="entry name" value="DNA_methylase_N6_adenine_CS"/>
</dbReference>
<dbReference type="PANTHER" id="PTHR42933:SF4">
    <property type="entry name" value="TYPE I RESTRICTION ENZYME ECOKI METHYLASE SUBUNIT"/>
    <property type="match status" value="1"/>
</dbReference>
<dbReference type="PROSITE" id="PS00092">
    <property type="entry name" value="N6_MTASE"/>
    <property type="match status" value="1"/>
</dbReference>
<reference evidence="11" key="3">
    <citation type="submission" date="2020-09" db="EMBL/GenBank/DDBJ databases">
        <authorList>
            <person name="Sun Q."/>
            <person name="Ohkuma M."/>
        </authorList>
    </citation>
    <scope>NUCLEOTIDE SEQUENCE</scope>
    <source>
        <strain evidence="11">JCM 4136</strain>
    </source>
</reference>
<comment type="similarity">
    <text evidence="1">Belongs to the N(4)/N(6)-methyltransferase family.</text>
</comment>
<dbReference type="GO" id="GO:0003677">
    <property type="term" value="F:DNA binding"/>
    <property type="evidence" value="ECO:0007669"/>
    <property type="project" value="InterPro"/>
</dbReference>
<dbReference type="InterPro" id="IPR003356">
    <property type="entry name" value="DNA_methylase_A-5"/>
</dbReference>
<protein>
    <recommendedName>
        <fullName evidence="2">site-specific DNA-methyltransferase (adenine-specific)</fullName>
        <ecNumber evidence="2">2.1.1.72</ecNumber>
    </recommendedName>
</protein>
<dbReference type="InterPro" id="IPR051537">
    <property type="entry name" value="DNA_Adenine_Mtase"/>
</dbReference>
<evidence type="ECO:0000256" key="5">
    <source>
        <dbReference type="ARBA" id="ARBA00022691"/>
    </source>
</evidence>
<dbReference type="GO" id="GO:0032259">
    <property type="term" value="P:methylation"/>
    <property type="evidence" value="ECO:0007669"/>
    <property type="project" value="UniProtKB-KW"/>
</dbReference>
<keyword evidence="3 11" id="KW-0489">Methyltransferase</keyword>
<comment type="catalytic activity">
    <reaction evidence="7">
        <text>a 2'-deoxyadenosine in DNA + S-adenosyl-L-methionine = an N(6)-methyl-2'-deoxyadenosine in DNA + S-adenosyl-L-homocysteine + H(+)</text>
        <dbReference type="Rhea" id="RHEA:15197"/>
        <dbReference type="Rhea" id="RHEA-COMP:12418"/>
        <dbReference type="Rhea" id="RHEA-COMP:12419"/>
        <dbReference type="ChEBI" id="CHEBI:15378"/>
        <dbReference type="ChEBI" id="CHEBI:57856"/>
        <dbReference type="ChEBI" id="CHEBI:59789"/>
        <dbReference type="ChEBI" id="CHEBI:90615"/>
        <dbReference type="ChEBI" id="CHEBI:90616"/>
        <dbReference type="EC" id="2.1.1.72"/>
    </reaction>
</comment>
<feature type="domain" description="DNA methylase adenine-specific" evidence="8">
    <location>
        <begin position="142"/>
        <end position="465"/>
    </location>
</feature>
<sequence>MSTIENASTAPAKAAETNALVAKLWNYCNVLRDNGLSTIEYVEQLSFLLFLKMADELAADPFAEETATPIVPATLDWQSLASKRGEELEAHYRKVLTDLGRHPGTTLGTVFAKAQNRITEPALLEKLVVELIGKTDWVLEGTDLKGDAYEGLLAKGAEDTKTGAGQYFTPRPLIDAMVQVMRPGPQDKITDPACGTAGFLIAAHSYIRERHLKGLSREQRLALGQGTIWGNELVPGTARLAAMNMLLHGIGEAGGKSLITTGDALADAPTERASLVLANPPFGKKSAITVVGTDGKTDREDITYDRSDFRATTTNKQLNFLQHIMSLLEMDGRAAVVLPDNVLFEGGAGEKIRRRLLQEFNLHTILRLPTGIFYAGGVKANVLFFEKKPPRADDVPNTSEVWVYDFRTGMHFTLKQRPLRLADLADFIEAYKADDRSARKETEDGRFKRFTYEELIARDKVNLDVTWLKDPALDDADSLLPPEVIAQEIVEDLQAALAEFEAIAEALGGEVKPDVAAEEVIAEA</sequence>
<evidence type="ECO:0000313" key="10">
    <source>
        <dbReference type="EMBL" id="GFH77446.1"/>
    </source>
</evidence>
<dbReference type="Gene3D" id="1.20.1260.30">
    <property type="match status" value="1"/>
</dbReference>
<evidence type="ECO:0000259" key="8">
    <source>
        <dbReference type="Pfam" id="PF02384"/>
    </source>
</evidence>
<keyword evidence="6" id="KW-0680">Restriction system</keyword>
<dbReference type="Pfam" id="PF12161">
    <property type="entry name" value="HsdM_N"/>
    <property type="match status" value="1"/>
</dbReference>
<organism evidence="11 13">
    <name type="scientific">Streptomyces gougerotii</name>
    <dbReference type="NCBI Taxonomy" id="53448"/>
    <lineage>
        <taxon>Bacteria</taxon>
        <taxon>Bacillati</taxon>
        <taxon>Actinomycetota</taxon>
        <taxon>Actinomycetes</taxon>
        <taxon>Kitasatosporales</taxon>
        <taxon>Streptomycetaceae</taxon>
        <taxon>Streptomyces</taxon>
        <taxon>Streptomyces diastaticus group</taxon>
    </lineage>
</organism>
<dbReference type="Pfam" id="PF02384">
    <property type="entry name" value="N6_Mtase"/>
    <property type="match status" value="1"/>
</dbReference>
<dbReference type="Proteomes" id="UP000480804">
    <property type="component" value="Unassembled WGS sequence"/>
</dbReference>
<dbReference type="InterPro" id="IPR022749">
    <property type="entry name" value="D12N6_MeTrfase_N"/>
</dbReference>
<dbReference type="EMBL" id="BLLO01000017">
    <property type="protein sequence ID" value="GFH77446.1"/>
    <property type="molecule type" value="Genomic_DNA"/>
</dbReference>
<dbReference type="PANTHER" id="PTHR42933">
    <property type="entry name" value="SLR6095 PROTEIN"/>
    <property type="match status" value="1"/>
</dbReference>
<dbReference type="Proteomes" id="UP000660975">
    <property type="component" value="Unassembled WGS sequence"/>
</dbReference>
<dbReference type="GO" id="GO:0009307">
    <property type="term" value="P:DNA restriction-modification system"/>
    <property type="evidence" value="ECO:0007669"/>
    <property type="project" value="UniProtKB-KW"/>
</dbReference>
<evidence type="ECO:0000256" key="4">
    <source>
        <dbReference type="ARBA" id="ARBA00022679"/>
    </source>
</evidence>
<dbReference type="Gene3D" id="3.40.50.150">
    <property type="entry name" value="Vaccinia Virus protein VP39"/>
    <property type="match status" value="1"/>
</dbReference>
<gene>
    <name evidence="11" type="ORF">GCM10010227_41560</name>
    <name evidence="10" type="ORF">Sgou_21160</name>
</gene>
<dbReference type="EMBL" id="BMSC01000014">
    <property type="protein sequence ID" value="GGU82986.1"/>
    <property type="molecule type" value="Genomic_DNA"/>
</dbReference>
<reference evidence="11" key="1">
    <citation type="journal article" date="2014" name="Int. J. Syst. Evol. Microbiol.">
        <title>Complete genome sequence of Corynebacterium casei LMG S-19264T (=DSM 44701T), isolated from a smear-ripened cheese.</title>
        <authorList>
            <consortium name="US DOE Joint Genome Institute (JGI-PGF)"/>
            <person name="Walter F."/>
            <person name="Albersmeier A."/>
            <person name="Kalinowski J."/>
            <person name="Ruckert C."/>
        </authorList>
    </citation>
    <scope>NUCLEOTIDE SEQUENCE</scope>
    <source>
        <strain evidence="11">JCM 4136</strain>
    </source>
</reference>
<reference evidence="10 12" key="2">
    <citation type="submission" date="2020-02" db="EMBL/GenBank/DDBJ databases">
        <title>Whole genome shotgun sequence of Streptomyces gougerotii NBRC 13043.</title>
        <authorList>
            <person name="Ichikawa N."/>
            <person name="Komaki H."/>
            <person name="Tamura T."/>
        </authorList>
    </citation>
    <scope>NUCLEOTIDE SEQUENCE [LARGE SCALE GENOMIC DNA]</scope>
    <source>
        <strain evidence="10 12">NBRC 13043</strain>
    </source>
</reference>
<dbReference type="RefSeq" id="WP_189400856.1">
    <property type="nucleotide sequence ID" value="NZ_BLLO01000017.1"/>
</dbReference>
<keyword evidence="4 11" id="KW-0808">Transferase</keyword>
<evidence type="ECO:0000313" key="13">
    <source>
        <dbReference type="Proteomes" id="UP000660975"/>
    </source>
</evidence>
<dbReference type="GO" id="GO:0009007">
    <property type="term" value="F:site-specific DNA-methyltransferase (adenine-specific) activity"/>
    <property type="evidence" value="ECO:0007669"/>
    <property type="project" value="UniProtKB-EC"/>
</dbReference>
<evidence type="ECO:0000313" key="12">
    <source>
        <dbReference type="Proteomes" id="UP000480804"/>
    </source>
</evidence>
<evidence type="ECO:0000256" key="2">
    <source>
        <dbReference type="ARBA" id="ARBA00011900"/>
    </source>
</evidence>
<comment type="caution">
    <text evidence="11">The sequence shown here is derived from an EMBL/GenBank/DDBJ whole genome shotgun (WGS) entry which is preliminary data.</text>
</comment>
<dbReference type="EC" id="2.1.1.72" evidence="2"/>
<dbReference type="SUPFAM" id="SSF53335">
    <property type="entry name" value="S-adenosyl-L-methionine-dependent methyltransferases"/>
    <property type="match status" value="1"/>
</dbReference>
<evidence type="ECO:0000256" key="6">
    <source>
        <dbReference type="ARBA" id="ARBA00022747"/>
    </source>
</evidence>
<name>A0A8H9HSL8_9ACTN</name>
<dbReference type="PRINTS" id="PR00507">
    <property type="entry name" value="N12N6MTFRASE"/>
</dbReference>
<keyword evidence="12" id="KW-1185">Reference proteome</keyword>
<dbReference type="AlphaFoldDB" id="A0A8H9HSL8"/>
<evidence type="ECO:0000256" key="3">
    <source>
        <dbReference type="ARBA" id="ARBA00022603"/>
    </source>
</evidence>
<dbReference type="InterPro" id="IPR029063">
    <property type="entry name" value="SAM-dependent_MTases_sf"/>
</dbReference>
<dbReference type="GO" id="GO:0008170">
    <property type="term" value="F:N-methyltransferase activity"/>
    <property type="evidence" value="ECO:0007669"/>
    <property type="project" value="InterPro"/>
</dbReference>